<gene>
    <name evidence="3" type="ORF">PILCRDRAFT_85424</name>
</gene>
<sequence>MWQGKKKAASTSGLEEPFCGDQTLGKSAMFMHETIQSREATYSVSKGAIGHPYKCVKLMTFTFARSTHTKCLAYSFEQICSLELGSSEALKDPQLLNWLVNPEGLPGKFLEGDLNQEHFNKPYTKPKIRKLLNKYNNKELHLFGEGRQYDEVDVDNFSTGYKKLRNGALQKWITETTSTYGLLNGLPNFNDENEEGTEQPEGDNDGEFGMTTGRQYIVDRELVIETEEDWEKEFEE</sequence>
<dbReference type="InterPro" id="IPR046496">
    <property type="entry name" value="DUF6589"/>
</dbReference>
<accession>A0A0C3GBV9</accession>
<feature type="domain" description="DUF6589" evidence="2">
    <location>
        <begin position="12"/>
        <end position="121"/>
    </location>
</feature>
<dbReference type="Pfam" id="PF20231">
    <property type="entry name" value="DUF6589"/>
    <property type="match status" value="1"/>
</dbReference>
<protein>
    <recommendedName>
        <fullName evidence="2">DUF6589 domain-containing protein</fullName>
    </recommendedName>
</protein>
<evidence type="ECO:0000313" key="4">
    <source>
        <dbReference type="Proteomes" id="UP000054166"/>
    </source>
</evidence>
<evidence type="ECO:0000313" key="3">
    <source>
        <dbReference type="EMBL" id="KIM88121.1"/>
    </source>
</evidence>
<organism evidence="3 4">
    <name type="scientific">Piloderma croceum (strain F 1598)</name>
    <dbReference type="NCBI Taxonomy" id="765440"/>
    <lineage>
        <taxon>Eukaryota</taxon>
        <taxon>Fungi</taxon>
        <taxon>Dikarya</taxon>
        <taxon>Basidiomycota</taxon>
        <taxon>Agaricomycotina</taxon>
        <taxon>Agaricomycetes</taxon>
        <taxon>Agaricomycetidae</taxon>
        <taxon>Atheliales</taxon>
        <taxon>Atheliaceae</taxon>
        <taxon>Piloderma</taxon>
    </lineage>
</organism>
<keyword evidence="4" id="KW-1185">Reference proteome</keyword>
<reference evidence="4" key="2">
    <citation type="submission" date="2015-01" db="EMBL/GenBank/DDBJ databases">
        <title>Evolutionary Origins and Diversification of the Mycorrhizal Mutualists.</title>
        <authorList>
            <consortium name="DOE Joint Genome Institute"/>
            <consortium name="Mycorrhizal Genomics Consortium"/>
            <person name="Kohler A."/>
            <person name="Kuo A."/>
            <person name="Nagy L.G."/>
            <person name="Floudas D."/>
            <person name="Copeland A."/>
            <person name="Barry K.W."/>
            <person name="Cichocki N."/>
            <person name="Veneault-Fourrey C."/>
            <person name="LaButti K."/>
            <person name="Lindquist E.A."/>
            <person name="Lipzen A."/>
            <person name="Lundell T."/>
            <person name="Morin E."/>
            <person name="Murat C."/>
            <person name="Riley R."/>
            <person name="Ohm R."/>
            <person name="Sun H."/>
            <person name="Tunlid A."/>
            <person name="Henrissat B."/>
            <person name="Grigoriev I.V."/>
            <person name="Hibbett D.S."/>
            <person name="Martin F."/>
        </authorList>
    </citation>
    <scope>NUCLEOTIDE SEQUENCE [LARGE SCALE GENOMIC DNA]</scope>
    <source>
        <strain evidence="4">F 1598</strain>
    </source>
</reference>
<feature type="compositionally biased region" description="Acidic residues" evidence="1">
    <location>
        <begin position="191"/>
        <end position="206"/>
    </location>
</feature>
<dbReference type="OrthoDB" id="3033641at2759"/>
<feature type="region of interest" description="Disordered" evidence="1">
    <location>
        <begin position="187"/>
        <end position="210"/>
    </location>
</feature>
<name>A0A0C3GBV9_PILCF</name>
<dbReference type="STRING" id="765440.A0A0C3GBV9"/>
<dbReference type="HOGENOM" id="CLU_1175816_0_0_1"/>
<dbReference type="EMBL" id="KN832977">
    <property type="protein sequence ID" value="KIM88121.1"/>
    <property type="molecule type" value="Genomic_DNA"/>
</dbReference>
<evidence type="ECO:0000256" key="1">
    <source>
        <dbReference type="SAM" id="MobiDB-lite"/>
    </source>
</evidence>
<dbReference type="Proteomes" id="UP000054166">
    <property type="component" value="Unassembled WGS sequence"/>
</dbReference>
<reference evidence="3 4" key="1">
    <citation type="submission" date="2014-04" db="EMBL/GenBank/DDBJ databases">
        <authorList>
            <consortium name="DOE Joint Genome Institute"/>
            <person name="Kuo A."/>
            <person name="Tarkka M."/>
            <person name="Buscot F."/>
            <person name="Kohler A."/>
            <person name="Nagy L.G."/>
            <person name="Floudas D."/>
            <person name="Copeland A."/>
            <person name="Barry K.W."/>
            <person name="Cichocki N."/>
            <person name="Veneault-Fourrey C."/>
            <person name="LaButti K."/>
            <person name="Lindquist E.A."/>
            <person name="Lipzen A."/>
            <person name="Lundell T."/>
            <person name="Morin E."/>
            <person name="Murat C."/>
            <person name="Sun H."/>
            <person name="Tunlid A."/>
            <person name="Henrissat B."/>
            <person name="Grigoriev I.V."/>
            <person name="Hibbett D.S."/>
            <person name="Martin F."/>
            <person name="Nordberg H.P."/>
            <person name="Cantor M.N."/>
            <person name="Hua S.X."/>
        </authorList>
    </citation>
    <scope>NUCLEOTIDE SEQUENCE [LARGE SCALE GENOMIC DNA]</scope>
    <source>
        <strain evidence="3 4">F 1598</strain>
    </source>
</reference>
<evidence type="ECO:0000259" key="2">
    <source>
        <dbReference type="Pfam" id="PF20231"/>
    </source>
</evidence>
<proteinExistence type="predicted"/>
<dbReference type="InParanoid" id="A0A0C3GBV9"/>
<dbReference type="AlphaFoldDB" id="A0A0C3GBV9"/>